<dbReference type="InterPro" id="IPR002052">
    <property type="entry name" value="DNA_methylase_N6_adenine_CS"/>
</dbReference>
<keyword evidence="4 8" id="KW-0808">Transferase</keyword>
<evidence type="ECO:0000256" key="2">
    <source>
        <dbReference type="ARBA" id="ARBA00022552"/>
    </source>
</evidence>
<dbReference type="GO" id="GO:0003676">
    <property type="term" value="F:nucleic acid binding"/>
    <property type="evidence" value="ECO:0007669"/>
    <property type="project" value="InterPro"/>
</dbReference>
<dbReference type="InterPro" id="IPR029063">
    <property type="entry name" value="SAM-dependent_MTases_sf"/>
</dbReference>
<dbReference type="PANTHER" id="PTHR47816:SF5">
    <property type="entry name" value="RIBOSOMAL RNA LARGE SUBUNIT METHYLTRANSFERASE G"/>
    <property type="match status" value="1"/>
</dbReference>
<dbReference type="SUPFAM" id="SSF53335">
    <property type="entry name" value="S-adenosyl-L-methionine-dependent methyltransferases"/>
    <property type="match status" value="1"/>
</dbReference>
<dbReference type="Proteomes" id="UP000274841">
    <property type="component" value="Chromosome"/>
</dbReference>
<feature type="domain" description="RlmG N-terminal" evidence="7">
    <location>
        <begin position="157"/>
        <end position="231"/>
    </location>
</feature>
<accession>A0A3Q9J132</accession>
<evidence type="ECO:0000259" key="7">
    <source>
        <dbReference type="Pfam" id="PF26049"/>
    </source>
</evidence>
<keyword evidence="3 8" id="KW-0489">Methyltransferase</keyword>
<evidence type="ECO:0000313" key="9">
    <source>
        <dbReference type="Proteomes" id="UP000274841"/>
    </source>
</evidence>
<evidence type="ECO:0000313" key="8">
    <source>
        <dbReference type="EMBL" id="AZS38862.1"/>
    </source>
</evidence>
<dbReference type="Gene3D" id="3.40.50.150">
    <property type="entry name" value="Vaccinia Virus protein VP39"/>
    <property type="match status" value="2"/>
</dbReference>
<evidence type="ECO:0000256" key="4">
    <source>
        <dbReference type="ARBA" id="ARBA00022679"/>
    </source>
</evidence>
<gene>
    <name evidence="8" type="primary">rlmG</name>
    <name evidence="8" type="ORF">CVS54_00159</name>
</gene>
<dbReference type="Pfam" id="PF26049">
    <property type="entry name" value="RLMG_N"/>
    <property type="match status" value="2"/>
</dbReference>
<feature type="compositionally biased region" description="Basic and acidic residues" evidence="5">
    <location>
        <begin position="288"/>
        <end position="303"/>
    </location>
</feature>
<dbReference type="InterPro" id="IPR058679">
    <property type="entry name" value="RlmG_N"/>
</dbReference>
<proteinExistence type="predicted"/>
<dbReference type="AlphaFoldDB" id="A0A3Q9J132"/>
<dbReference type="EC" id="2.1.1.174" evidence="8"/>
<dbReference type="PROSITE" id="PS00092">
    <property type="entry name" value="N6_MTASE"/>
    <property type="match status" value="1"/>
</dbReference>
<dbReference type="InterPro" id="IPR046977">
    <property type="entry name" value="RsmC/RlmG"/>
</dbReference>
<keyword evidence="1" id="KW-0963">Cytoplasm</keyword>
<dbReference type="KEGG" id="moy:CVS54_00159"/>
<dbReference type="CDD" id="cd02440">
    <property type="entry name" value="AdoMet_MTases"/>
    <property type="match status" value="1"/>
</dbReference>
<feature type="domain" description="Methyltransferase small" evidence="6">
    <location>
        <begin position="311"/>
        <end position="451"/>
    </location>
</feature>
<dbReference type="GO" id="GO:0052916">
    <property type="term" value="F:23S rRNA (guanine(1835)-N(2))-methyltransferase activity"/>
    <property type="evidence" value="ECO:0007669"/>
    <property type="project" value="UniProtKB-EC"/>
</dbReference>
<dbReference type="PANTHER" id="PTHR47816">
    <property type="entry name" value="RIBOSOMAL RNA SMALL SUBUNIT METHYLTRANSFERASE C"/>
    <property type="match status" value="1"/>
</dbReference>
<dbReference type="Pfam" id="PF05175">
    <property type="entry name" value="MTS"/>
    <property type="match status" value="1"/>
</dbReference>
<evidence type="ECO:0000256" key="1">
    <source>
        <dbReference type="ARBA" id="ARBA00022490"/>
    </source>
</evidence>
<sequence length="462" mass="48694">MPDSQSCESGENNTCEILTTPAYSGLVPEFPYSRLRRWPDVEADNLQAYDATDLLLVERALALDVDGSETVVIGDEYGAITLALAAAGRHGIRVHQDLATGRLALQRNAEELGLAGASGRNGDDLNAAGRVAGQPAERETDGLGFGRLFHPHELDADLLTGAKLVLLQLPKSLAELEEIADAVARWAAPDVVLVAGGRVKHMSLGQNEVLGRSFAHVQAQRAERKSRLIVAAEPRPAAADRPFPVAAQHEGLTLVAHGGAFAGPRLDIGTRVLLEVLGLTGAQLGKNAPDRRDSHRSGPEDGRPSGFVHDTAARRVLDLGCGTGALAVSYALAHPEAQVTATDRSAAAVASARATAAANGVADRVTVTHDDAGSALPDASFDVVLLNPPFHLGASVHTGAATRLFEAAARVLRPDGELFTVYNSSLAYRPELTRLVGSTEQVERTPKFTVTRSIRSTQTSDS</sequence>
<evidence type="ECO:0000256" key="5">
    <source>
        <dbReference type="SAM" id="MobiDB-lite"/>
    </source>
</evidence>
<dbReference type="EMBL" id="CP031422">
    <property type="protein sequence ID" value="AZS38862.1"/>
    <property type="molecule type" value="Genomic_DNA"/>
</dbReference>
<organism evidence="8 9">
    <name type="scientific">Microbacterium oxydans</name>
    <dbReference type="NCBI Taxonomy" id="82380"/>
    <lineage>
        <taxon>Bacteria</taxon>
        <taxon>Bacillati</taxon>
        <taxon>Actinomycetota</taxon>
        <taxon>Actinomycetes</taxon>
        <taxon>Micrococcales</taxon>
        <taxon>Microbacteriaceae</taxon>
        <taxon>Microbacterium</taxon>
    </lineage>
</organism>
<dbReference type="InterPro" id="IPR007848">
    <property type="entry name" value="Small_mtfrase_dom"/>
</dbReference>
<evidence type="ECO:0000256" key="3">
    <source>
        <dbReference type="ARBA" id="ARBA00022603"/>
    </source>
</evidence>
<keyword evidence="2" id="KW-0698">rRNA processing</keyword>
<feature type="domain" description="RlmG N-terminal" evidence="7">
    <location>
        <begin position="34"/>
        <end position="116"/>
    </location>
</feature>
<name>A0A3Q9J132_9MICO</name>
<reference evidence="8 9" key="1">
    <citation type="submission" date="2018-08" db="EMBL/GenBank/DDBJ databases">
        <title>Microbacterium oxydans strain HG3.</title>
        <authorList>
            <person name="ORTET P."/>
        </authorList>
    </citation>
    <scope>NUCLEOTIDE SEQUENCE [LARGE SCALE GENOMIC DNA]</scope>
    <source>
        <strain evidence="8 9">HG3</strain>
    </source>
</reference>
<feature type="region of interest" description="Disordered" evidence="5">
    <location>
        <begin position="284"/>
        <end position="308"/>
    </location>
</feature>
<protein>
    <submittedName>
        <fullName evidence="8">Ribosomal RNA large subunit methyltransferase G</fullName>
        <ecNumber evidence="8">2.1.1.174</ecNumber>
    </submittedName>
</protein>
<evidence type="ECO:0000259" key="6">
    <source>
        <dbReference type="Pfam" id="PF05175"/>
    </source>
</evidence>